<dbReference type="AlphaFoldDB" id="A0A6G1IKV3"/>
<reference evidence="2" key="1">
    <citation type="journal article" date="2020" name="Stud. Mycol.">
        <title>101 Dothideomycetes genomes: a test case for predicting lifestyles and emergence of pathogens.</title>
        <authorList>
            <person name="Haridas S."/>
            <person name="Albert R."/>
            <person name="Binder M."/>
            <person name="Bloem J."/>
            <person name="Labutti K."/>
            <person name="Salamov A."/>
            <person name="Andreopoulos B."/>
            <person name="Baker S."/>
            <person name="Barry K."/>
            <person name="Bills G."/>
            <person name="Bluhm B."/>
            <person name="Cannon C."/>
            <person name="Castanera R."/>
            <person name="Culley D."/>
            <person name="Daum C."/>
            <person name="Ezra D."/>
            <person name="Gonzalez J."/>
            <person name="Henrissat B."/>
            <person name="Kuo A."/>
            <person name="Liang C."/>
            <person name="Lipzen A."/>
            <person name="Lutzoni F."/>
            <person name="Magnuson J."/>
            <person name="Mondo S."/>
            <person name="Nolan M."/>
            <person name="Ohm R."/>
            <person name="Pangilinan J."/>
            <person name="Park H.-J."/>
            <person name="Ramirez L."/>
            <person name="Alfaro M."/>
            <person name="Sun H."/>
            <person name="Tritt A."/>
            <person name="Yoshinaga Y."/>
            <person name="Zwiers L.-H."/>
            <person name="Turgeon B."/>
            <person name="Goodwin S."/>
            <person name="Spatafora J."/>
            <person name="Crous P."/>
            <person name="Grigoriev I."/>
        </authorList>
    </citation>
    <scope>NUCLEOTIDE SEQUENCE</scope>
    <source>
        <strain evidence="2">CBS 122367</strain>
    </source>
</reference>
<proteinExistence type="predicted"/>
<dbReference type="Pfam" id="PF06985">
    <property type="entry name" value="HET"/>
    <property type="match status" value="1"/>
</dbReference>
<dbReference type="EMBL" id="MU005609">
    <property type="protein sequence ID" value="KAF2678775.1"/>
    <property type="molecule type" value="Genomic_DNA"/>
</dbReference>
<dbReference type="InterPro" id="IPR052895">
    <property type="entry name" value="HetReg/Transcr_Mod"/>
</dbReference>
<evidence type="ECO:0000313" key="3">
    <source>
        <dbReference type="Proteomes" id="UP000799291"/>
    </source>
</evidence>
<feature type="non-terminal residue" evidence="2">
    <location>
        <position position="326"/>
    </location>
</feature>
<sequence length="326" mass="38228">MANHLNASGHAKSYFKHDPIDINGRHDSIRLVKVLPDLSREGFIQCQLRAHSFPPASWDSCHTTEDFDDEPWDPTDYSADPNDWDIDVPVYKCLSYTWGPPQEDCIIKINGRVLLIRRNLWEFLCVAQDQYSGQAFWIDALCIGQTNTVERNHQVKQMGRIYSRAQMVYVWLGNKHKLSSLLHYLSIKKEEQNQWLQHALEKLFETFAMDEFWTRAWVTQEIVLARRVFVLAGSSRHELRSLARIIQNQTFSYLGHNGFEHFADILADKKELKNWSLINLLRHFRDKKCAIKRDRVYSLLALCGEGRELDVDYSISDRELLVYILR</sequence>
<protein>
    <recommendedName>
        <fullName evidence="1">Heterokaryon incompatibility domain-containing protein</fullName>
    </recommendedName>
</protein>
<dbReference type="InterPro" id="IPR010730">
    <property type="entry name" value="HET"/>
</dbReference>
<dbReference type="OrthoDB" id="194358at2759"/>
<accession>A0A6G1IKV3</accession>
<dbReference type="Proteomes" id="UP000799291">
    <property type="component" value="Unassembled WGS sequence"/>
</dbReference>
<evidence type="ECO:0000259" key="1">
    <source>
        <dbReference type="Pfam" id="PF06985"/>
    </source>
</evidence>
<organism evidence="2 3">
    <name type="scientific">Lentithecium fluviatile CBS 122367</name>
    <dbReference type="NCBI Taxonomy" id="1168545"/>
    <lineage>
        <taxon>Eukaryota</taxon>
        <taxon>Fungi</taxon>
        <taxon>Dikarya</taxon>
        <taxon>Ascomycota</taxon>
        <taxon>Pezizomycotina</taxon>
        <taxon>Dothideomycetes</taxon>
        <taxon>Pleosporomycetidae</taxon>
        <taxon>Pleosporales</taxon>
        <taxon>Massarineae</taxon>
        <taxon>Lentitheciaceae</taxon>
        <taxon>Lentithecium</taxon>
    </lineage>
</organism>
<keyword evidence="3" id="KW-1185">Reference proteome</keyword>
<dbReference type="PANTHER" id="PTHR24148">
    <property type="entry name" value="ANKYRIN REPEAT DOMAIN-CONTAINING PROTEIN 39 HOMOLOG-RELATED"/>
    <property type="match status" value="1"/>
</dbReference>
<dbReference type="PANTHER" id="PTHR24148:SF73">
    <property type="entry name" value="HET DOMAIN PROTEIN (AFU_ORTHOLOGUE AFUA_8G01020)"/>
    <property type="match status" value="1"/>
</dbReference>
<name>A0A6G1IKV3_9PLEO</name>
<gene>
    <name evidence="2" type="ORF">K458DRAFT_316272</name>
</gene>
<evidence type="ECO:0000313" key="2">
    <source>
        <dbReference type="EMBL" id="KAF2678775.1"/>
    </source>
</evidence>
<feature type="domain" description="Heterokaryon incompatibility" evidence="1">
    <location>
        <begin position="91"/>
        <end position="221"/>
    </location>
</feature>